<comment type="subcellular location">
    <subcellularLocation>
        <location evidence="1">Lipid droplet</location>
    </subcellularLocation>
</comment>
<comment type="caution">
    <text evidence="6">The sequence shown here is derived from an EMBL/GenBank/DDBJ whole genome shotgun (WGS) entry which is preliminary data.</text>
</comment>
<reference evidence="6 7" key="1">
    <citation type="journal article" date="2019" name="Sci. Rep.">
        <title>Comparative genomics of chytrid fungi reveal insights into the obligate biotrophic and pathogenic lifestyle of Synchytrium endobioticum.</title>
        <authorList>
            <person name="van de Vossenberg B.T.L.H."/>
            <person name="Warris S."/>
            <person name="Nguyen H.D.T."/>
            <person name="van Gent-Pelzer M.P.E."/>
            <person name="Joly D.L."/>
            <person name="van de Geest H.C."/>
            <person name="Bonants P.J.M."/>
            <person name="Smith D.S."/>
            <person name="Levesque C.A."/>
            <person name="van der Lee T.A.J."/>
        </authorList>
    </citation>
    <scope>NUCLEOTIDE SEQUENCE [LARGE SCALE GENOMIC DNA]</scope>
    <source>
        <strain evidence="6 7">CBS 675.73</strain>
    </source>
</reference>
<dbReference type="EMBL" id="QEAP01000167">
    <property type="protein sequence ID" value="TPX73739.1"/>
    <property type="molecule type" value="Genomic_DNA"/>
</dbReference>
<keyword evidence="5" id="KW-1133">Transmembrane helix</keyword>
<dbReference type="Pfam" id="PF10230">
    <property type="entry name" value="LIDHydrolase"/>
    <property type="match status" value="1"/>
</dbReference>
<dbReference type="GO" id="GO:0005811">
    <property type="term" value="C:lipid droplet"/>
    <property type="evidence" value="ECO:0007669"/>
    <property type="project" value="UniProtKB-SubCell"/>
</dbReference>
<keyword evidence="3" id="KW-0551">Lipid droplet</keyword>
<evidence type="ECO:0008006" key="8">
    <source>
        <dbReference type="Google" id="ProtNLM"/>
    </source>
</evidence>
<feature type="transmembrane region" description="Helical" evidence="5">
    <location>
        <begin position="196"/>
        <end position="219"/>
    </location>
</feature>
<name>A0A507FBM8_9FUNG</name>
<keyword evidence="7" id="KW-1185">Reference proteome</keyword>
<evidence type="ECO:0000256" key="5">
    <source>
        <dbReference type="SAM" id="Phobius"/>
    </source>
</evidence>
<keyword evidence="5" id="KW-0812">Transmembrane</keyword>
<evidence type="ECO:0000256" key="1">
    <source>
        <dbReference type="ARBA" id="ARBA00004502"/>
    </source>
</evidence>
<keyword evidence="5" id="KW-0472">Membrane</keyword>
<dbReference type="STRING" id="246404.A0A507FBM8"/>
<dbReference type="PANTHER" id="PTHR13390:SF0">
    <property type="entry name" value="LIPID DROPLET-ASSOCIATED HYDROLASE"/>
    <property type="match status" value="1"/>
</dbReference>
<sequence length="326" mass="36022">MISARTKGHIEHFSTSGGCSTAVHVVRSESDASSVAPKTVFVMIPGNPGVVEYYSDFANAVFNAVKRSDSAANFDVISLSHPGHSFLDHGDSEVLSSWNKYFGTFPADNPLNLRQQMDHKICLFDHIVSLYPAETRFILAGHSIGSYMALEVLKARSDRISQVVLLFPTITEIAASKKGQIASKITLPGVRHTVSAILFALRPFLAFFPVVLYGLVALFTGMTGDPLTVTVERLLHHNSGLHALTLGAWEMKQVLDLDAETISNNLDKLVLYYGPEDGWADETYYRQIKERFPGIKALLCEDGVTHDFVVGYSEIMARKVAQWLMR</sequence>
<evidence type="ECO:0000313" key="7">
    <source>
        <dbReference type="Proteomes" id="UP000320333"/>
    </source>
</evidence>
<dbReference type="PANTHER" id="PTHR13390">
    <property type="entry name" value="LIPASE"/>
    <property type="match status" value="1"/>
</dbReference>
<evidence type="ECO:0000256" key="3">
    <source>
        <dbReference type="ARBA" id="ARBA00022677"/>
    </source>
</evidence>
<proteinExistence type="inferred from homology"/>
<gene>
    <name evidence="6" type="ORF">CcCBS67573_g04994</name>
</gene>
<dbReference type="AlphaFoldDB" id="A0A507FBM8"/>
<evidence type="ECO:0000313" key="6">
    <source>
        <dbReference type="EMBL" id="TPX73739.1"/>
    </source>
</evidence>
<dbReference type="InterPro" id="IPR019363">
    <property type="entry name" value="LDAH"/>
</dbReference>
<evidence type="ECO:0000256" key="2">
    <source>
        <dbReference type="ARBA" id="ARBA00008300"/>
    </source>
</evidence>
<dbReference type="SUPFAM" id="SSF53474">
    <property type="entry name" value="alpha/beta-Hydrolases"/>
    <property type="match status" value="1"/>
</dbReference>
<evidence type="ECO:0000256" key="4">
    <source>
        <dbReference type="ARBA" id="ARBA00022801"/>
    </source>
</evidence>
<dbReference type="GO" id="GO:0016298">
    <property type="term" value="F:lipase activity"/>
    <property type="evidence" value="ECO:0007669"/>
    <property type="project" value="InterPro"/>
</dbReference>
<organism evidence="6 7">
    <name type="scientific">Chytriomyces confervae</name>
    <dbReference type="NCBI Taxonomy" id="246404"/>
    <lineage>
        <taxon>Eukaryota</taxon>
        <taxon>Fungi</taxon>
        <taxon>Fungi incertae sedis</taxon>
        <taxon>Chytridiomycota</taxon>
        <taxon>Chytridiomycota incertae sedis</taxon>
        <taxon>Chytridiomycetes</taxon>
        <taxon>Chytridiales</taxon>
        <taxon>Chytriomycetaceae</taxon>
        <taxon>Chytriomyces</taxon>
    </lineage>
</organism>
<dbReference type="Proteomes" id="UP000320333">
    <property type="component" value="Unassembled WGS sequence"/>
</dbReference>
<accession>A0A507FBM8</accession>
<comment type="similarity">
    <text evidence="2">Belongs to the AB hydrolase superfamily. LDAH family.</text>
</comment>
<protein>
    <recommendedName>
        <fullName evidence="8">Lipid droplet-associated hydrolase</fullName>
    </recommendedName>
</protein>
<dbReference type="GO" id="GO:0019915">
    <property type="term" value="P:lipid storage"/>
    <property type="evidence" value="ECO:0007669"/>
    <property type="project" value="InterPro"/>
</dbReference>
<dbReference type="Gene3D" id="3.40.50.1820">
    <property type="entry name" value="alpha/beta hydrolase"/>
    <property type="match status" value="1"/>
</dbReference>
<dbReference type="OrthoDB" id="448051at2759"/>
<dbReference type="InterPro" id="IPR029058">
    <property type="entry name" value="AB_hydrolase_fold"/>
</dbReference>
<keyword evidence="4" id="KW-0378">Hydrolase</keyword>